<name>A0A2P5E0E1_PARAD</name>
<evidence type="ECO:0000313" key="1">
    <source>
        <dbReference type="EMBL" id="PON78966.1"/>
    </source>
</evidence>
<dbReference type="EMBL" id="JXTB01000006">
    <property type="protein sequence ID" value="PON78966.1"/>
    <property type="molecule type" value="Genomic_DNA"/>
</dbReference>
<organism evidence="1 2">
    <name type="scientific">Parasponia andersonii</name>
    <name type="common">Sponia andersonii</name>
    <dbReference type="NCBI Taxonomy" id="3476"/>
    <lineage>
        <taxon>Eukaryota</taxon>
        <taxon>Viridiplantae</taxon>
        <taxon>Streptophyta</taxon>
        <taxon>Embryophyta</taxon>
        <taxon>Tracheophyta</taxon>
        <taxon>Spermatophyta</taxon>
        <taxon>Magnoliopsida</taxon>
        <taxon>eudicotyledons</taxon>
        <taxon>Gunneridae</taxon>
        <taxon>Pentapetalae</taxon>
        <taxon>rosids</taxon>
        <taxon>fabids</taxon>
        <taxon>Rosales</taxon>
        <taxon>Cannabaceae</taxon>
        <taxon>Parasponia</taxon>
    </lineage>
</organism>
<dbReference type="Proteomes" id="UP000237105">
    <property type="component" value="Unassembled WGS sequence"/>
</dbReference>
<gene>
    <name evidence="1" type="ORF">PanWU01x14_014670</name>
</gene>
<dbReference type="AlphaFoldDB" id="A0A2P5E0E1"/>
<comment type="caution">
    <text evidence="1">The sequence shown here is derived from an EMBL/GenBank/DDBJ whole genome shotgun (WGS) entry which is preliminary data.</text>
</comment>
<evidence type="ECO:0000313" key="2">
    <source>
        <dbReference type="Proteomes" id="UP000237105"/>
    </source>
</evidence>
<accession>A0A2P5E0E1</accession>
<protein>
    <submittedName>
        <fullName evidence="1">Uncharacterized protein</fullName>
    </submittedName>
</protein>
<sequence>MELEEVLTEHSQGCKSVIVEDLMSAND</sequence>
<keyword evidence="2" id="KW-1185">Reference proteome</keyword>
<reference evidence="2" key="1">
    <citation type="submission" date="2016-06" db="EMBL/GenBank/DDBJ databases">
        <title>Parallel loss of symbiosis genes in relatives of nitrogen-fixing non-legume Parasponia.</title>
        <authorList>
            <person name="Van Velzen R."/>
            <person name="Holmer R."/>
            <person name="Bu F."/>
            <person name="Rutten L."/>
            <person name="Van Zeijl A."/>
            <person name="Liu W."/>
            <person name="Santuari L."/>
            <person name="Cao Q."/>
            <person name="Sharma T."/>
            <person name="Shen D."/>
            <person name="Roswanjaya Y."/>
            <person name="Wardhani T."/>
            <person name="Kalhor M.S."/>
            <person name="Jansen J."/>
            <person name="Van den Hoogen J."/>
            <person name="Gungor B."/>
            <person name="Hartog M."/>
            <person name="Hontelez J."/>
            <person name="Verver J."/>
            <person name="Yang W.-C."/>
            <person name="Schijlen E."/>
            <person name="Repin R."/>
            <person name="Schilthuizen M."/>
            <person name="Schranz E."/>
            <person name="Heidstra R."/>
            <person name="Miyata K."/>
            <person name="Fedorova E."/>
            <person name="Kohlen W."/>
            <person name="Bisseling T."/>
            <person name="Smit S."/>
            <person name="Geurts R."/>
        </authorList>
    </citation>
    <scope>NUCLEOTIDE SEQUENCE [LARGE SCALE GENOMIC DNA]</scope>
    <source>
        <strain evidence="2">cv. WU1-14</strain>
    </source>
</reference>
<proteinExistence type="predicted"/>